<dbReference type="PANTHER" id="PTHR43133">
    <property type="entry name" value="RNA POLYMERASE ECF-TYPE SIGMA FACTO"/>
    <property type="match status" value="1"/>
</dbReference>
<evidence type="ECO:0000259" key="7">
    <source>
        <dbReference type="Pfam" id="PF04542"/>
    </source>
</evidence>
<dbReference type="AlphaFoldDB" id="A0A174FJP1"/>
<dbReference type="SUPFAM" id="SSF88946">
    <property type="entry name" value="Sigma2 domain of RNA polymerase sigma factors"/>
    <property type="match status" value="1"/>
</dbReference>
<dbReference type="Proteomes" id="UP000095419">
    <property type="component" value="Unassembled WGS sequence"/>
</dbReference>
<dbReference type="InterPro" id="IPR039425">
    <property type="entry name" value="RNA_pol_sigma-70-like"/>
</dbReference>
<reference evidence="9 10" key="1">
    <citation type="submission" date="2015-09" db="EMBL/GenBank/DDBJ databases">
        <authorList>
            <consortium name="Pathogen Informatics"/>
        </authorList>
    </citation>
    <scope>NUCLEOTIDE SEQUENCE [LARGE SCALE GENOMIC DNA]</scope>
    <source>
        <strain evidence="9 10">2789STDY5608791</strain>
    </source>
</reference>
<evidence type="ECO:0000313" key="10">
    <source>
        <dbReference type="Proteomes" id="UP000095419"/>
    </source>
</evidence>
<evidence type="ECO:0000313" key="9">
    <source>
        <dbReference type="EMBL" id="CUO49168.1"/>
    </source>
</evidence>
<dbReference type="Pfam" id="PF04542">
    <property type="entry name" value="Sigma70_r2"/>
    <property type="match status" value="1"/>
</dbReference>
<dbReference type="GO" id="GO:0016987">
    <property type="term" value="F:sigma factor activity"/>
    <property type="evidence" value="ECO:0007669"/>
    <property type="project" value="UniProtKB-KW"/>
</dbReference>
<dbReference type="InterPro" id="IPR013324">
    <property type="entry name" value="RNA_pol_sigma_r3/r4-like"/>
</dbReference>
<accession>A0A174FJP1</accession>
<feature type="domain" description="RNA polymerase sigma factor 70 region 4 type 2" evidence="8">
    <location>
        <begin position="128"/>
        <end position="179"/>
    </location>
</feature>
<evidence type="ECO:0000256" key="4">
    <source>
        <dbReference type="ARBA" id="ARBA00023125"/>
    </source>
</evidence>
<organism evidence="9 10">
    <name type="scientific">Bacteroides uniformis</name>
    <dbReference type="NCBI Taxonomy" id="820"/>
    <lineage>
        <taxon>Bacteria</taxon>
        <taxon>Pseudomonadati</taxon>
        <taxon>Bacteroidota</taxon>
        <taxon>Bacteroidia</taxon>
        <taxon>Bacteroidales</taxon>
        <taxon>Bacteroidaceae</taxon>
        <taxon>Bacteroides</taxon>
    </lineage>
</organism>
<dbReference type="InterPro" id="IPR013249">
    <property type="entry name" value="RNA_pol_sigma70_r4_t2"/>
</dbReference>
<dbReference type="PROSITE" id="PS01063">
    <property type="entry name" value="SIGMA70_ECF"/>
    <property type="match status" value="1"/>
</dbReference>
<dbReference type="CDD" id="cd06171">
    <property type="entry name" value="Sigma70_r4"/>
    <property type="match status" value="1"/>
</dbReference>
<protein>
    <recommendedName>
        <fullName evidence="6">RNA polymerase sigma factor</fullName>
    </recommendedName>
</protein>
<sequence>MRLTDKMKDDERHIIQRILRGETALYEHFLNTYGQQVFILVARIVSNQEDAEELTQDVFLKAFQHLSSFKGTSSFSTWIYSIAYNTAISSARKKKFDTFVMDDALLANISDTQVDEALNDEGEEQIAKLHRAMEQLDSEEQALISLFYYEEKTLNEVALILGLTESNAKVKLHRIRKKIYVLMKQEKV</sequence>
<keyword evidence="2 6" id="KW-0805">Transcription regulation</keyword>
<dbReference type="InterPro" id="IPR014284">
    <property type="entry name" value="RNA_pol_sigma-70_dom"/>
</dbReference>
<dbReference type="InterPro" id="IPR000838">
    <property type="entry name" value="RNA_pol_sigma70_ECF_CS"/>
</dbReference>
<evidence type="ECO:0000259" key="8">
    <source>
        <dbReference type="Pfam" id="PF08281"/>
    </source>
</evidence>
<evidence type="ECO:0000256" key="1">
    <source>
        <dbReference type="ARBA" id="ARBA00010641"/>
    </source>
</evidence>
<keyword evidence="3 6" id="KW-0731">Sigma factor</keyword>
<feature type="domain" description="RNA polymerase sigma-70 region 2" evidence="7">
    <location>
        <begin position="31"/>
        <end position="95"/>
    </location>
</feature>
<dbReference type="PANTHER" id="PTHR43133:SF45">
    <property type="entry name" value="RNA POLYMERASE ECF-TYPE SIGMA FACTOR"/>
    <property type="match status" value="1"/>
</dbReference>
<dbReference type="NCBIfam" id="TIGR02937">
    <property type="entry name" value="sigma70-ECF"/>
    <property type="match status" value="1"/>
</dbReference>
<proteinExistence type="inferred from homology"/>
<dbReference type="SUPFAM" id="SSF88659">
    <property type="entry name" value="Sigma3 and sigma4 domains of RNA polymerase sigma factors"/>
    <property type="match status" value="1"/>
</dbReference>
<evidence type="ECO:0000256" key="5">
    <source>
        <dbReference type="ARBA" id="ARBA00023163"/>
    </source>
</evidence>
<dbReference type="Gene3D" id="1.10.1740.10">
    <property type="match status" value="1"/>
</dbReference>
<dbReference type="InterPro" id="IPR007627">
    <property type="entry name" value="RNA_pol_sigma70_r2"/>
</dbReference>
<evidence type="ECO:0000256" key="3">
    <source>
        <dbReference type="ARBA" id="ARBA00023082"/>
    </source>
</evidence>
<comment type="similarity">
    <text evidence="1 6">Belongs to the sigma-70 factor family. ECF subfamily.</text>
</comment>
<dbReference type="Pfam" id="PF08281">
    <property type="entry name" value="Sigma70_r4_2"/>
    <property type="match status" value="1"/>
</dbReference>
<dbReference type="InterPro" id="IPR036388">
    <property type="entry name" value="WH-like_DNA-bd_sf"/>
</dbReference>
<dbReference type="GO" id="GO:0003677">
    <property type="term" value="F:DNA binding"/>
    <property type="evidence" value="ECO:0007669"/>
    <property type="project" value="UniProtKB-KW"/>
</dbReference>
<dbReference type="InterPro" id="IPR013325">
    <property type="entry name" value="RNA_pol_sigma_r2"/>
</dbReference>
<gene>
    <name evidence="9" type="primary">rpoE_5</name>
    <name evidence="9" type="ORF">ERS417307_01834</name>
</gene>
<dbReference type="GO" id="GO:0006352">
    <property type="term" value="P:DNA-templated transcription initiation"/>
    <property type="evidence" value="ECO:0007669"/>
    <property type="project" value="InterPro"/>
</dbReference>
<dbReference type="Gene3D" id="1.10.10.10">
    <property type="entry name" value="Winged helix-like DNA-binding domain superfamily/Winged helix DNA-binding domain"/>
    <property type="match status" value="1"/>
</dbReference>
<evidence type="ECO:0000256" key="6">
    <source>
        <dbReference type="RuleBase" id="RU000716"/>
    </source>
</evidence>
<keyword evidence="5 6" id="KW-0804">Transcription</keyword>
<keyword evidence="4 6" id="KW-0238">DNA-binding</keyword>
<evidence type="ECO:0000256" key="2">
    <source>
        <dbReference type="ARBA" id="ARBA00023015"/>
    </source>
</evidence>
<name>A0A174FJP1_BACUN</name>
<dbReference type="EMBL" id="CYZF01000004">
    <property type="protein sequence ID" value="CUO49168.1"/>
    <property type="molecule type" value="Genomic_DNA"/>
</dbReference>